<proteinExistence type="inferred from homology"/>
<comment type="similarity">
    <text evidence="7">Belongs to the binding-protein-dependent transport system permease family.</text>
</comment>
<dbReference type="InterPro" id="IPR050366">
    <property type="entry name" value="BP-dependent_transpt_permease"/>
</dbReference>
<dbReference type="Gene3D" id="1.10.3720.10">
    <property type="entry name" value="MetI-like"/>
    <property type="match status" value="1"/>
</dbReference>
<accession>A0A5B8YHB5</accession>
<dbReference type="InterPro" id="IPR035906">
    <property type="entry name" value="MetI-like_sf"/>
</dbReference>
<feature type="transmembrane region" description="Helical" evidence="7">
    <location>
        <begin position="188"/>
        <end position="212"/>
    </location>
</feature>
<keyword evidence="6 7" id="KW-0472">Membrane</keyword>
<keyword evidence="3" id="KW-1003">Cell membrane</keyword>
<evidence type="ECO:0000259" key="8">
    <source>
        <dbReference type="PROSITE" id="PS50928"/>
    </source>
</evidence>
<feature type="transmembrane region" description="Helical" evidence="7">
    <location>
        <begin position="101"/>
        <end position="124"/>
    </location>
</feature>
<dbReference type="GO" id="GO:0005886">
    <property type="term" value="C:plasma membrane"/>
    <property type="evidence" value="ECO:0007669"/>
    <property type="project" value="UniProtKB-SubCell"/>
</dbReference>
<evidence type="ECO:0000256" key="3">
    <source>
        <dbReference type="ARBA" id="ARBA00022475"/>
    </source>
</evidence>
<keyword evidence="4 7" id="KW-0812">Transmembrane</keyword>
<feature type="transmembrane region" description="Helical" evidence="7">
    <location>
        <begin position="68"/>
        <end position="94"/>
    </location>
</feature>
<dbReference type="PROSITE" id="PS50928">
    <property type="entry name" value="ABC_TM1"/>
    <property type="match status" value="1"/>
</dbReference>
<sequence>MSGFSLPYVDYVGLSEMDGVSAIFPPVEYSYRDIDLQAVQQDPSWTHWLGTDRKGRDVFTRLLYGTRISLTIGVVAVGIYVTIGAILGSLAGYFGGKIDSVILRMIEVMLCFPTFFLILTIRGFIDDPSIFHIMVIIGLTGWTKVARLVRGEFLRLKNQEFVQAAKAMGLKQGRIIFRHILPNSLGPVLVAATFGVAGAILIEASLSFLGLGPPTAPSWGQILTTGRETGQMALILAPGFAIFVTVSLLNLVGEGVRDAIDPKLRK</sequence>
<keyword evidence="10" id="KW-1185">Reference proteome</keyword>
<protein>
    <submittedName>
        <fullName evidence="9">ABC transporter permease</fullName>
    </submittedName>
</protein>
<evidence type="ECO:0000256" key="4">
    <source>
        <dbReference type="ARBA" id="ARBA00022692"/>
    </source>
</evidence>
<dbReference type="OrthoDB" id="9783218at2"/>
<organism evidence="9 10">
    <name type="scientific">Persicimonas caeni</name>
    <dbReference type="NCBI Taxonomy" id="2292766"/>
    <lineage>
        <taxon>Bacteria</taxon>
        <taxon>Deltaproteobacteria</taxon>
        <taxon>Bradymonadales</taxon>
        <taxon>Bradymonadaceae</taxon>
        <taxon>Persicimonas</taxon>
    </lineage>
</organism>
<accession>A0A4Y6Q4R4</accession>
<reference evidence="9 10" key="1">
    <citation type="submission" date="2019-06" db="EMBL/GenBank/DDBJ databases">
        <title>Persicimonas caeni gen. nov., sp. nov., a predatory bacterium isolated from solar saltern.</title>
        <authorList>
            <person name="Wang S."/>
        </authorList>
    </citation>
    <scope>NUCLEOTIDE SEQUENCE [LARGE SCALE GENOMIC DNA]</scope>
    <source>
        <strain evidence="9 10">YN101</strain>
    </source>
</reference>
<feature type="transmembrane region" description="Helical" evidence="7">
    <location>
        <begin position="232"/>
        <end position="253"/>
    </location>
</feature>
<evidence type="ECO:0000256" key="5">
    <source>
        <dbReference type="ARBA" id="ARBA00022989"/>
    </source>
</evidence>
<evidence type="ECO:0000313" key="10">
    <source>
        <dbReference type="Proteomes" id="UP000315995"/>
    </source>
</evidence>
<evidence type="ECO:0000256" key="7">
    <source>
        <dbReference type="RuleBase" id="RU363032"/>
    </source>
</evidence>
<dbReference type="PANTHER" id="PTHR43386:SF1">
    <property type="entry name" value="D,D-DIPEPTIDE TRANSPORT SYSTEM PERMEASE PROTEIN DDPC-RELATED"/>
    <property type="match status" value="1"/>
</dbReference>
<feature type="domain" description="ABC transmembrane type-1" evidence="8">
    <location>
        <begin position="66"/>
        <end position="253"/>
    </location>
</feature>
<comment type="subcellular location">
    <subcellularLocation>
        <location evidence="1 7">Cell membrane</location>
        <topology evidence="1 7">Multi-pass membrane protein</topology>
    </subcellularLocation>
</comment>
<dbReference type="EMBL" id="CP041186">
    <property type="protein sequence ID" value="QDG54975.1"/>
    <property type="molecule type" value="Genomic_DNA"/>
</dbReference>
<evidence type="ECO:0000256" key="6">
    <source>
        <dbReference type="ARBA" id="ARBA00023136"/>
    </source>
</evidence>
<dbReference type="Pfam" id="PF00528">
    <property type="entry name" value="BPD_transp_1"/>
    <property type="match status" value="1"/>
</dbReference>
<gene>
    <name evidence="9" type="ORF">FIV42_27965</name>
</gene>
<dbReference type="Proteomes" id="UP000315995">
    <property type="component" value="Chromosome"/>
</dbReference>
<dbReference type="AlphaFoldDB" id="A0A4Y6Q4R4"/>
<evidence type="ECO:0000256" key="1">
    <source>
        <dbReference type="ARBA" id="ARBA00004651"/>
    </source>
</evidence>
<dbReference type="InterPro" id="IPR000515">
    <property type="entry name" value="MetI-like"/>
</dbReference>
<dbReference type="GO" id="GO:0055085">
    <property type="term" value="P:transmembrane transport"/>
    <property type="evidence" value="ECO:0007669"/>
    <property type="project" value="InterPro"/>
</dbReference>
<dbReference type="SUPFAM" id="SSF161098">
    <property type="entry name" value="MetI-like"/>
    <property type="match status" value="1"/>
</dbReference>
<dbReference type="CDD" id="cd06261">
    <property type="entry name" value="TM_PBP2"/>
    <property type="match status" value="1"/>
</dbReference>
<dbReference type="PANTHER" id="PTHR43386">
    <property type="entry name" value="OLIGOPEPTIDE TRANSPORT SYSTEM PERMEASE PROTEIN APPC"/>
    <property type="match status" value="1"/>
</dbReference>
<name>A0A4Y6Q4R4_PERCE</name>
<feature type="transmembrane region" description="Helical" evidence="7">
    <location>
        <begin position="130"/>
        <end position="149"/>
    </location>
</feature>
<keyword evidence="5 7" id="KW-1133">Transmembrane helix</keyword>
<keyword evidence="2 7" id="KW-0813">Transport</keyword>
<evidence type="ECO:0000256" key="2">
    <source>
        <dbReference type="ARBA" id="ARBA00022448"/>
    </source>
</evidence>
<evidence type="ECO:0000313" key="9">
    <source>
        <dbReference type="EMBL" id="QDG54975.1"/>
    </source>
</evidence>